<evidence type="ECO:0000256" key="5">
    <source>
        <dbReference type="ARBA" id="ARBA00023002"/>
    </source>
</evidence>
<organism evidence="11 12">
    <name type="scientific">Paenibacillus larvae subsp. pulvifaciens</name>
    <dbReference type="NCBI Taxonomy" id="1477"/>
    <lineage>
        <taxon>Bacteria</taxon>
        <taxon>Bacillati</taxon>
        <taxon>Bacillota</taxon>
        <taxon>Bacilli</taxon>
        <taxon>Bacillales</taxon>
        <taxon>Paenibacillaceae</taxon>
        <taxon>Paenibacillus</taxon>
    </lineage>
</organism>
<evidence type="ECO:0000256" key="3">
    <source>
        <dbReference type="ARBA" id="ARBA00022630"/>
    </source>
</evidence>
<reference evidence="11 12" key="1">
    <citation type="submission" date="2017-03" db="EMBL/GenBank/DDBJ databases">
        <title>Paenibacillus larvae genome sequencing.</title>
        <authorList>
            <person name="Dingman D.W."/>
        </authorList>
    </citation>
    <scope>NUCLEOTIDE SEQUENCE [LARGE SCALE GENOMIC DNA]</scope>
    <source>
        <strain evidence="11 12">SAG 10367</strain>
    </source>
</reference>
<evidence type="ECO:0000259" key="9">
    <source>
        <dbReference type="Pfam" id="PF04173"/>
    </source>
</evidence>
<dbReference type="EC" id="1.6.5.9" evidence="2"/>
<accession>A0A1V0USW5</accession>
<keyword evidence="8" id="KW-0472">Membrane</keyword>
<dbReference type="Pfam" id="PF07992">
    <property type="entry name" value="Pyr_redox_2"/>
    <property type="match status" value="1"/>
</dbReference>
<evidence type="ECO:0000256" key="8">
    <source>
        <dbReference type="SAM" id="Phobius"/>
    </source>
</evidence>
<keyword evidence="3" id="KW-0285">Flavoprotein</keyword>
<evidence type="ECO:0000256" key="4">
    <source>
        <dbReference type="ARBA" id="ARBA00022827"/>
    </source>
</evidence>
<sequence length="625" mass="69318">MKKIIVLGGGYGGVLTAKKLAKKFKKDSNVEITLIDKRPYHTLLTELHEVAACRTDEDAVKVDLKKIFAGKKVDVVMDEITNIDFAEKTLHSETASYTYDYLVIGTGCKPTFFGIPGAEENSFTLWSHEDAVRLKQQFRTMFSEAAKTADKQKRADMLSFVVVGAGFTGVEMVGELAEYRDDLCKEFYLDPAEVKIYSVDMAPKILPILPDSLIAKAEKRMEKLGIEIITGTKIEAVKENAVVLGGRGELVANTIIWTAGVEGSELLENLDLEQKGRKRIVTNDKLQSVDHENVYVIGDNIFFIPEGEERPVPQMVENAEHSAPLVAHNIHATITGGQLKTYKPSFHGAMVCIGSRYGVANVGTPKKMFKFSGFIAMFMKHMINMVYLVQVAGFNKVWNYMLHEFFHVKNRRSFVGGHFSKRSPNFWLVPLRIYVGIMWLLEGWEKLQKIQEDPGRIFLIPPAPTADATTAATQAVDAVNQTVDAQTAASAVSNASDAIKALPVPDFVTSMVKGSMNLMFYTNDGGYTWLAHAFQTGMICAEIIFGFLLIVGLFTAFSSIATVGMGAMIWASGMAPPEMLWYMTAGIALIGGSGSTFGLDYYVLPKLKKAWKKIPFVKRWYIYTD</sequence>
<feature type="transmembrane region" description="Helical" evidence="8">
    <location>
        <begin position="579"/>
        <end position="604"/>
    </location>
</feature>
<keyword evidence="5" id="KW-0560">Oxidoreductase</keyword>
<dbReference type="SUPFAM" id="SSF51905">
    <property type="entry name" value="FAD/NAD(P)-binding domain"/>
    <property type="match status" value="2"/>
</dbReference>
<feature type="transmembrane region" description="Helical" evidence="8">
    <location>
        <begin position="543"/>
        <end position="573"/>
    </location>
</feature>
<dbReference type="InterPro" id="IPR023753">
    <property type="entry name" value="FAD/NAD-binding_dom"/>
</dbReference>
<dbReference type="PANTHER" id="PTHR43706">
    <property type="entry name" value="NADH DEHYDROGENASE"/>
    <property type="match status" value="1"/>
</dbReference>
<evidence type="ECO:0000256" key="2">
    <source>
        <dbReference type="ARBA" id="ARBA00012637"/>
    </source>
</evidence>
<dbReference type="EMBL" id="CP020557">
    <property type="protein sequence ID" value="ARF68068.1"/>
    <property type="molecule type" value="Genomic_DNA"/>
</dbReference>
<keyword evidence="8" id="KW-1133">Transmembrane helix</keyword>
<dbReference type="GO" id="GO:0050136">
    <property type="term" value="F:NADH dehydrogenase (quinone) (non-electrogenic) activity"/>
    <property type="evidence" value="ECO:0007669"/>
    <property type="project" value="UniProtKB-EC"/>
</dbReference>
<evidence type="ECO:0000256" key="1">
    <source>
        <dbReference type="ARBA" id="ARBA00005272"/>
    </source>
</evidence>
<evidence type="ECO:0000313" key="11">
    <source>
        <dbReference type="EMBL" id="ARF68068.1"/>
    </source>
</evidence>
<evidence type="ECO:0000313" key="12">
    <source>
        <dbReference type="Proteomes" id="UP000192727"/>
    </source>
</evidence>
<keyword evidence="4" id="KW-0274">FAD</keyword>
<name>A0A1V0USW5_9BACL</name>
<dbReference type="RefSeq" id="WP_083039863.1">
    <property type="nucleotide sequence ID" value="NZ_CP020557.1"/>
</dbReference>
<evidence type="ECO:0000259" key="10">
    <source>
        <dbReference type="Pfam" id="PF07992"/>
    </source>
</evidence>
<keyword evidence="6" id="KW-0520">NAD</keyword>
<dbReference type="InterPro" id="IPR036188">
    <property type="entry name" value="FAD/NAD-bd_sf"/>
</dbReference>
<dbReference type="PRINTS" id="PR00411">
    <property type="entry name" value="PNDRDTASEI"/>
</dbReference>
<feature type="domain" description="FAD/NAD(P)-binding" evidence="10">
    <location>
        <begin position="3"/>
        <end position="321"/>
    </location>
</feature>
<feature type="transmembrane region" description="Helical" evidence="8">
    <location>
        <begin position="374"/>
        <end position="394"/>
    </location>
</feature>
<protein>
    <recommendedName>
        <fullName evidence="2">NADH:ubiquinone reductase (non-electrogenic)</fullName>
        <ecNumber evidence="2">1.6.5.9</ecNumber>
    </recommendedName>
</protein>
<feature type="domain" description="TQO small subunit DoxD" evidence="9">
    <location>
        <begin position="539"/>
        <end position="613"/>
    </location>
</feature>
<comment type="catalytic activity">
    <reaction evidence="7">
        <text>a quinone + NADH + H(+) = a quinol + NAD(+)</text>
        <dbReference type="Rhea" id="RHEA:46160"/>
        <dbReference type="ChEBI" id="CHEBI:15378"/>
        <dbReference type="ChEBI" id="CHEBI:24646"/>
        <dbReference type="ChEBI" id="CHEBI:57540"/>
        <dbReference type="ChEBI" id="CHEBI:57945"/>
        <dbReference type="ChEBI" id="CHEBI:132124"/>
        <dbReference type="EC" id="1.6.5.9"/>
    </reaction>
</comment>
<gene>
    <name evidence="11" type="ORF">B7C51_09850</name>
</gene>
<comment type="similarity">
    <text evidence="1">Belongs to the NADH dehydrogenase family.</text>
</comment>
<evidence type="ECO:0000256" key="6">
    <source>
        <dbReference type="ARBA" id="ARBA00023027"/>
    </source>
</evidence>
<keyword evidence="8" id="KW-0812">Transmembrane</keyword>
<dbReference type="InterPro" id="IPR007301">
    <property type="entry name" value="DoxD"/>
</dbReference>
<dbReference type="PANTHER" id="PTHR43706:SF47">
    <property type="entry name" value="EXTERNAL NADH-UBIQUINONE OXIDOREDUCTASE 1, MITOCHONDRIAL-RELATED"/>
    <property type="match status" value="1"/>
</dbReference>
<dbReference type="Proteomes" id="UP000192727">
    <property type="component" value="Chromosome"/>
</dbReference>
<dbReference type="AlphaFoldDB" id="A0A1V0USW5"/>
<dbReference type="Pfam" id="PF04173">
    <property type="entry name" value="DoxD"/>
    <property type="match status" value="1"/>
</dbReference>
<dbReference type="PRINTS" id="PR00368">
    <property type="entry name" value="FADPNR"/>
</dbReference>
<dbReference type="Gene3D" id="3.50.50.100">
    <property type="match status" value="1"/>
</dbReference>
<proteinExistence type="inferred from homology"/>
<evidence type="ECO:0000256" key="7">
    <source>
        <dbReference type="ARBA" id="ARBA00047599"/>
    </source>
</evidence>
<dbReference type="InterPro" id="IPR045024">
    <property type="entry name" value="NDH-2"/>
</dbReference>